<protein>
    <submittedName>
        <fullName evidence="1">Uncharacterized protein</fullName>
    </submittedName>
</protein>
<dbReference type="AlphaFoldDB" id="A0AAD4UWM4"/>
<evidence type="ECO:0000313" key="1">
    <source>
        <dbReference type="EMBL" id="KAI5313444.1"/>
    </source>
</evidence>
<dbReference type="EMBL" id="JAJFAZ020000008">
    <property type="protein sequence ID" value="KAI5313444.1"/>
    <property type="molecule type" value="Genomic_DNA"/>
</dbReference>
<proteinExistence type="predicted"/>
<evidence type="ECO:0000313" key="2">
    <source>
        <dbReference type="Proteomes" id="UP001054821"/>
    </source>
</evidence>
<organism evidence="1 2">
    <name type="scientific">Prunus dulcis</name>
    <name type="common">Almond</name>
    <name type="synonym">Amygdalus dulcis</name>
    <dbReference type="NCBI Taxonomy" id="3755"/>
    <lineage>
        <taxon>Eukaryota</taxon>
        <taxon>Viridiplantae</taxon>
        <taxon>Streptophyta</taxon>
        <taxon>Embryophyta</taxon>
        <taxon>Tracheophyta</taxon>
        <taxon>Spermatophyta</taxon>
        <taxon>Magnoliopsida</taxon>
        <taxon>eudicotyledons</taxon>
        <taxon>Gunneridae</taxon>
        <taxon>Pentapetalae</taxon>
        <taxon>rosids</taxon>
        <taxon>fabids</taxon>
        <taxon>Rosales</taxon>
        <taxon>Rosaceae</taxon>
        <taxon>Amygdaloideae</taxon>
        <taxon>Amygdaleae</taxon>
        <taxon>Prunus</taxon>
    </lineage>
</organism>
<accession>A0AAD4UWM4</accession>
<keyword evidence="2" id="KW-1185">Reference proteome</keyword>
<gene>
    <name evidence="1" type="ORF">L3X38_042620</name>
</gene>
<sequence>MLAVTKIQAKQNMEDNDALYEMLLENNTSSIFMLPEPSCQTKLYLDSTQPLDYPHPHSKFKLIMSSQVTFFQDLFHAKQNIFQHLPYFKHPSSIHSVSNILPAYTLFQTFFQYLAIMSHTSTFTEVLSAKFKVFGGWCCKLKQNGESKLIAYATPRLDHHYPLTRLAHVK</sequence>
<dbReference type="Proteomes" id="UP001054821">
    <property type="component" value="Chromosome 8"/>
</dbReference>
<name>A0AAD4UWM4_PRUDU</name>
<comment type="caution">
    <text evidence="1">The sequence shown here is derived from an EMBL/GenBank/DDBJ whole genome shotgun (WGS) entry which is preliminary data.</text>
</comment>
<reference evidence="1 2" key="1">
    <citation type="journal article" date="2022" name="G3 (Bethesda)">
        <title>Whole-genome sequence and methylome profiling of the almond [Prunus dulcis (Mill.) D.A. Webb] cultivar 'Nonpareil'.</title>
        <authorList>
            <person name="D'Amico-Willman K.M."/>
            <person name="Ouma W.Z."/>
            <person name="Meulia T."/>
            <person name="Sideli G.M."/>
            <person name="Gradziel T.M."/>
            <person name="Fresnedo-Ramirez J."/>
        </authorList>
    </citation>
    <scope>NUCLEOTIDE SEQUENCE [LARGE SCALE GENOMIC DNA]</scope>
    <source>
        <strain evidence="1">Clone GOH B32 T37-40</strain>
    </source>
</reference>